<evidence type="ECO:0000313" key="7">
    <source>
        <dbReference type="EMBL" id="EOA34817.1"/>
    </source>
</evidence>
<dbReference type="SMART" id="SM00249">
    <property type="entry name" value="PHD"/>
    <property type="match status" value="4"/>
</dbReference>
<feature type="domain" description="Zinc finger PHD-type" evidence="6">
    <location>
        <begin position="252"/>
        <end position="311"/>
    </location>
</feature>
<dbReference type="Proteomes" id="UP000029121">
    <property type="component" value="Unassembled WGS sequence"/>
</dbReference>
<dbReference type="InterPro" id="IPR053192">
    <property type="entry name" value="Vacuole_Formation_Reg"/>
</dbReference>
<dbReference type="AlphaFoldDB" id="R0GG32"/>
<proteinExistence type="predicted"/>
<dbReference type="STRING" id="81985.R0GG32"/>
<evidence type="ECO:0000256" key="2">
    <source>
        <dbReference type="ARBA" id="ARBA00022737"/>
    </source>
</evidence>
<protein>
    <recommendedName>
        <fullName evidence="9">Phorbol-ester/DAG-type domain-containing protein</fullName>
    </recommendedName>
</protein>
<dbReference type="EMBL" id="KB870806">
    <property type="protein sequence ID" value="EOA34817.1"/>
    <property type="molecule type" value="Genomic_DNA"/>
</dbReference>
<evidence type="ECO:0000256" key="4">
    <source>
        <dbReference type="ARBA" id="ARBA00022833"/>
    </source>
</evidence>
<dbReference type="InterPro" id="IPR001965">
    <property type="entry name" value="Znf_PHD"/>
</dbReference>
<keyword evidence="3" id="KW-0863">Zinc-finger</keyword>
<evidence type="ECO:0000256" key="3">
    <source>
        <dbReference type="ARBA" id="ARBA00022771"/>
    </source>
</evidence>
<feature type="domain" description="Zinc finger PHD-type" evidence="6">
    <location>
        <begin position="549"/>
        <end position="611"/>
    </location>
</feature>
<keyword evidence="8" id="KW-1185">Reference proteome</keyword>
<feature type="domain" description="Zinc finger PHD-type" evidence="6">
    <location>
        <begin position="391"/>
        <end position="449"/>
    </location>
</feature>
<dbReference type="Pfam" id="PF03107">
    <property type="entry name" value="C1_2"/>
    <property type="match status" value="7"/>
</dbReference>
<name>R0GG32_9BRAS</name>
<dbReference type="InterPro" id="IPR004146">
    <property type="entry name" value="DC1"/>
</dbReference>
<keyword evidence="4" id="KW-0862">Zinc</keyword>
<dbReference type="SMART" id="SM00109">
    <property type="entry name" value="C1"/>
    <property type="match status" value="2"/>
</dbReference>
<dbReference type="PANTHER" id="PTHR32410">
    <property type="entry name" value="CYSTEINE/HISTIDINE-RICH C1 DOMAIN FAMILY PROTEIN"/>
    <property type="match status" value="1"/>
</dbReference>
<dbReference type="Gene3D" id="3.30.60.20">
    <property type="match status" value="1"/>
</dbReference>
<dbReference type="Pfam" id="PF22926">
    <property type="entry name" value="C1-like_CT"/>
    <property type="match status" value="1"/>
</dbReference>
<evidence type="ECO:0000256" key="1">
    <source>
        <dbReference type="ARBA" id="ARBA00022723"/>
    </source>
</evidence>
<dbReference type="eggNOG" id="ENOG502RANS">
    <property type="taxonomic scope" value="Eukaryota"/>
</dbReference>
<dbReference type="GO" id="GO:0008270">
    <property type="term" value="F:zinc ion binding"/>
    <property type="evidence" value="ECO:0007669"/>
    <property type="project" value="UniProtKB-KW"/>
</dbReference>
<dbReference type="SUPFAM" id="SSF57889">
    <property type="entry name" value="Cysteine-rich domain"/>
    <property type="match status" value="5"/>
</dbReference>
<sequence>MNLTPSKLPIHNHPLFPSSRYVYHHCNGCHVYKENINGGYYCNEPGCYAKFHKECGEAPLEINHSSHPQHPLLLTNDSGESESPCHLCGKNLLPSYYSCLTCQYKVDLICGMKPSPPIVEYPMSHEHPLVFLKKQEENILCELCKESIGGPSYSCLGCNVYFHADCLNLSKEVNHPCHSSHPLKLIASDTLAVDAEKSCLICQEPKVVLYHCSLCNFTSCIRCIKNPPPLVIEHTKTHKHPLTLVLKRISYLCDVCGRGVTTRFYICVQCDFVVHKACIGLPLVVNINRHDHLLSFNYHRGIGYSKCGVCHRSINQYKGAYSCSICPNYAVHFICAFIEWDGKNYEGTTNEIIENIAPYKVVGDNLISHFSHEKHLLKLHKEILIHNDHIRCEACCYSLGFSYFYVCEECWFFLHEKCANLPMKKKMVFDVVPYTLKAVRKTSYCTICSMVCDGFKYTAQGRLDIDVRCGSLYEPFVHKSHIHPLYIKLVTGNCIGCGNVIDNYALICIICENGLCLSCANLPEYIWHKNDVHPLTLCFGCEMTSSNYCCDICEEELDPSKWFYSCFDCGVTLHTQCVIGNFSGLLLGRRANELEVVLNNHNTRPLCSQCHSRCNPLIILKLLHN</sequence>
<evidence type="ECO:0000313" key="8">
    <source>
        <dbReference type="Proteomes" id="UP000029121"/>
    </source>
</evidence>
<evidence type="ECO:0008006" key="9">
    <source>
        <dbReference type="Google" id="ProtNLM"/>
    </source>
</evidence>
<gene>
    <name evidence="7" type="ORF">CARUB_v10022395mg</name>
</gene>
<dbReference type="InterPro" id="IPR002219">
    <property type="entry name" value="PKC_DAG/PE"/>
</dbReference>
<feature type="domain" description="Phorbol-ester/DAG-type" evidence="5">
    <location>
        <begin position="127"/>
        <end position="177"/>
    </location>
</feature>
<keyword evidence="1" id="KW-0479">Metal-binding</keyword>
<evidence type="ECO:0000259" key="5">
    <source>
        <dbReference type="SMART" id="SM00109"/>
    </source>
</evidence>
<feature type="domain" description="Zinc finger PHD-type" evidence="6">
    <location>
        <begin position="140"/>
        <end position="216"/>
    </location>
</feature>
<dbReference type="InterPro" id="IPR054483">
    <property type="entry name" value="DC1-like_CT"/>
</dbReference>
<organism evidence="7 8">
    <name type="scientific">Capsella rubella</name>
    <dbReference type="NCBI Taxonomy" id="81985"/>
    <lineage>
        <taxon>Eukaryota</taxon>
        <taxon>Viridiplantae</taxon>
        <taxon>Streptophyta</taxon>
        <taxon>Embryophyta</taxon>
        <taxon>Tracheophyta</taxon>
        <taxon>Spermatophyta</taxon>
        <taxon>Magnoliopsida</taxon>
        <taxon>eudicotyledons</taxon>
        <taxon>Gunneridae</taxon>
        <taxon>Pentapetalae</taxon>
        <taxon>rosids</taxon>
        <taxon>malvids</taxon>
        <taxon>Brassicales</taxon>
        <taxon>Brassicaceae</taxon>
        <taxon>Camelineae</taxon>
        <taxon>Capsella</taxon>
    </lineage>
</organism>
<evidence type="ECO:0000259" key="6">
    <source>
        <dbReference type="SMART" id="SM00249"/>
    </source>
</evidence>
<dbReference type="InterPro" id="IPR046349">
    <property type="entry name" value="C1-like_sf"/>
</dbReference>
<reference evidence="8" key="1">
    <citation type="journal article" date="2013" name="Nat. Genet.">
        <title>The Capsella rubella genome and the genomic consequences of rapid mating system evolution.</title>
        <authorList>
            <person name="Slotte T."/>
            <person name="Hazzouri K.M."/>
            <person name="Agren J.A."/>
            <person name="Koenig D."/>
            <person name="Maumus F."/>
            <person name="Guo Y.L."/>
            <person name="Steige K."/>
            <person name="Platts A.E."/>
            <person name="Escobar J.S."/>
            <person name="Newman L.K."/>
            <person name="Wang W."/>
            <person name="Mandakova T."/>
            <person name="Vello E."/>
            <person name="Smith L.M."/>
            <person name="Henz S.R."/>
            <person name="Steffen J."/>
            <person name="Takuno S."/>
            <person name="Brandvain Y."/>
            <person name="Coop G."/>
            <person name="Andolfatto P."/>
            <person name="Hu T.T."/>
            <person name="Blanchette M."/>
            <person name="Clark R.M."/>
            <person name="Quesneville H."/>
            <person name="Nordborg M."/>
            <person name="Gaut B.S."/>
            <person name="Lysak M.A."/>
            <person name="Jenkins J."/>
            <person name="Grimwood J."/>
            <person name="Chapman J."/>
            <person name="Prochnik S."/>
            <person name="Shu S."/>
            <person name="Rokhsar D."/>
            <person name="Schmutz J."/>
            <person name="Weigel D."/>
            <person name="Wright S.I."/>
        </authorList>
    </citation>
    <scope>NUCLEOTIDE SEQUENCE [LARGE SCALE GENOMIC DNA]</scope>
    <source>
        <strain evidence="8">cv. Monte Gargano</strain>
    </source>
</reference>
<dbReference type="PANTHER" id="PTHR32410:SF159">
    <property type="entry name" value="CYSTEINE_HISTIDINE-RICH C1 DOMAIN FAMILY PROTEIN"/>
    <property type="match status" value="1"/>
</dbReference>
<accession>R0GG32</accession>
<keyword evidence="2" id="KW-0677">Repeat</keyword>
<feature type="domain" description="Phorbol-ester/DAG-type" evidence="5">
    <location>
        <begin position="238"/>
        <end position="284"/>
    </location>
</feature>